<evidence type="ECO:0000313" key="2">
    <source>
        <dbReference type="Ensembl" id="ENSSGRP00000035459.1"/>
    </source>
</evidence>
<dbReference type="PROSITE" id="PS51390">
    <property type="entry name" value="WAP"/>
    <property type="match status" value="1"/>
</dbReference>
<evidence type="ECO:0000259" key="1">
    <source>
        <dbReference type="PROSITE" id="PS51390"/>
    </source>
</evidence>
<proteinExistence type="predicted"/>
<dbReference type="SMART" id="SM00217">
    <property type="entry name" value="WAP"/>
    <property type="match status" value="1"/>
</dbReference>
<reference evidence="2" key="1">
    <citation type="submission" date="2025-08" db="UniProtKB">
        <authorList>
            <consortium name="Ensembl"/>
        </authorList>
    </citation>
    <scope>IDENTIFICATION</scope>
</reference>
<dbReference type="InterPro" id="IPR008197">
    <property type="entry name" value="WAP_dom"/>
</dbReference>
<accession>A0A672MF36</accession>
<dbReference type="Ensembl" id="ENSSGRT00000038068.1">
    <property type="protein sequence ID" value="ENSSGRP00000035459.1"/>
    <property type="gene ID" value="ENSSGRG00000019640.1"/>
</dbReference>
<dbReference type="SUPFAM" id="SSF57256">
    <property type="entry name" value="Elafin-like"/>
    <property type="match status" value="1"/>
</dbReference>
<keyword evidence="3" id="KW-1185">Reference proteome</keyword>
<dbReference type="AlphaFoldDB" id="A0A672MF36"/>
<sequence length="86" mass="9270">MIKEVLCVPKLSITPFRPKPNLLCFVFALQHLAGEVVGECIHAVKPGHCPQPKIRACAESCFHDGQCPATQKCCPTTCALDDPGPI</sequence>
<reference evidence="2" key="2">
    <citation type="submission" date="2025-09" db="UniProtKB">
        <authorList>
            <consortium name="Ensembl"/>
        </authorList>
    </citation>
    <scope>IDENTIFICATION</scope>
</reference>
<organism evidence="2 3">
    <name type="scientific">Sinocyclocheilus grahami</name>
    <name type="common">Dianchi golden-line fish</name>
    <name type="synonym">Barbus grahami</name>
    <dbReference type="NCBI Taxonomy" id="75366"/>
    <lineage>
        <taxon>Eukaryota</taxon>
        <taxon>Metazoa</taxon>
        <taxon>Chordata</taxon>
        <taxon>Craniata</taxon>
        <taxon>Vertebrata</taxon>
        <taxon>Euteleostomi</taxon>
        <taxon>Actinopterygii</taxon>
        <taxon>Neopterygii</taxon>
        <taxon>Teleostei</taxon>
        <taxon>Ostariophysi</taxon>
        <taxon>Cypriniformes</taxon>
        <taxon>Cyprinidae</taxon>
        <taxon>Cyprininae</taxon>
        <taxon>Sinocyclocheilus</taxon>
    </lineage>
</organism>
<name>A0A672MF36_SINGR</name>
<dbReference type="InParanoid" id="A0A672MF36"/>
<protein>
    <recommendedName>
        <fullName evidence="1">WAP domain-containing protein</fullName>
    </recommendedName>
</protein>
<dbReference type="GO" id="GO:0030414">
    <property type="term" value="F:peptidase inhibitor activity"/>
    <property type="evidence" value="ECO:0007669"/>
    <property type="project" value="InterPro"/>
</dbReference>
<dbReference type="Pfam" id="PF00095">
    <property type="entry name" value="WAP"/>
    <property type="match status" value="1"/>
</dbReference>
<feature type="domain" description="WAP" evidence="1">
    <location>
        <begin position="42"/>
        <end position="86"/>
    </location>
</feature>
<dbReference type="InterPro" id="IPR036645">
    <property type="entry name" value="Elafin-like_sf"/>
</dbReference>
<dbReference type="Gene3D" id="4.10.75.10">
    <property type="entry name" value="Elafin-like"/>
    <property type="match status" value="1"/>
</dbReference>
<evidence type="ECO:0000313" key="3">
    <source>
        <dbReference type="Proteomes" id="UP000472262"/>
    </source>
</evidence>
<dbReference type="GO" id="GO:0005576">
    <property type="term" value="C:extracellular region"/>
    <property type="evidence" value="ECO:0007669"/>
    <property type="project" value="InterPro"/>
</dbReference>
<dbReference type="Proteomes" id="UP000472262">
    <property type="component" value="Unassembled WGS sequence"/>
</dbReference>